<dbReference type="AlphaFoldDB" id="A0A0M4NXK0"/>
<dbReference type="RefSeq" id="WP_053952046.1">
    <property type="nucleotide sequence ID" value="NZ_CP010552.1"/>
</dbReference>
<reference evidence="1 2" key="1">
    <citation type="journal article" date="2015" name="Genome Announc.">
        <title>Genome Sequence of 'Candidatus Thioglobus autotrophica' Strain EF1, a Chemoautotroph from the SUP05 Clade of Marine Gammaproteobacteria.</title>
        <authorList>
            <person name="Shah V."/>
            <person name="Morris R.M."/>
        </authorList>
    </citation>
    <scope>NUCLEOTIDE SEQUENCE [LARGE SCALE GENOMIC DNA]</scope>
    <source>
        <strain evidence="1 2">EF1</strain>
    </source>
</reference>
<keyword evidence="1" id="KW-0489">Methyltransferase</keyword>
<dbReference type="PATRIC" id="fig|1705394.5.peg.1507"/>
<dbReference type="SUPFAM" id="SSF53335">
    <property type="entry name" value="S-adenosyl-L-methionine-dependent methyltransferases"/>
    <property type="match status" value="1"/>
</dbReference>
<dbReference type="PANTHER" id="PTHR20974:SF0">
    <property type="entry name" value="UPF0585 PROTEIN CG18661"/>
    <property type="match status" value="1"/>
</dbReference>
<name>A0A0M4NXK0_9GAMM</name>
<evidence type="ECO:0000313" key="2">
    <source>
        <dbReference type="Proteomes" id="UP000058020"/>
    </source>
</evidence>
<sequence>MKQYSPSCDQNKDPILAVIKPLLCNATSVLEIGSGTGQHCVYFAKALPHLVWQASDQAIYLESVNAWIADAQLNNTPQALELNVDVSWPVEQYDAIFSANTVHIMSWDMVISLFQGLGKTLLKDGIFILYGPFNYNGEYTSTSNANFDLWLAQQNPQSAIRDFEALNQLAKQVGLVLIKDYEMPANNRILVWQKR</sequence>
<organism evidence="1 2">
    <name type="scientific">Candidatus Thioglobus autotrophicus</name>
    <dbReference type="NCBI Taxonomy" id="1705394"/>
    <lineage>
        <taxon>Bacteria</taxon>
        <taxon>Pseudomonadati</taxon>
        <taxon>Pseudomonadota</taxon>
        <taxon>Gammaproteobacteria</taxon>
        <taxon>Candidatus Pseudothioglobaceae</taxon>
        <taxon>Candidatus Thioglobus</taxon>
    </lineage>
</organism>
<dbReference type="Gene3D" id="3.40.50.150">
    <property type="entry name" value="Vaccinia Virus protein VP39"/>
    <property type="match status" value="1"/>
</dbReference>
<dbReference type="STRING" id="1705394.SP60_07545"/>
<accession>A0A0M4NXK0</accession>
<keyword evidence="2" id="KW-1185">Reference proteome</keyword>
<dbReference type="InterPro" id="IPR029063">
    <property type="entry name" value="SAM-dependent_MTases_sf"/>
</dbReference>
<dbReference type="Proteomes" id="UP000058020">
    <property type="component" value="Chromosome"/>
</dbReference>
<dbReference type="GO" id="GO:0032259">
    <property type="term" value="P:methylation"/>
    <property type="evidence" value="ECO:0007669"/>
    <property type="project" value="UniProtKB-KW"/>
</dbReference>
<gene>
    <name evidence="1" type="ORF">SP60_07545</name>
</gene>
<dbReference type="OrthoDB" id="5563826at2"/>
<dbReference type="GO" id="GO:0008168">
    <property type="term" value="F:methyltransferase activity"/>
    <property type="evidence" value="ECO:0007669"/>
    <property type="project" value="UniProtKB-KW"/>
</dbReference>
<dbReference type="PANTHER" id="PTHR20974">
    <property type="entry name" value="UPF0585 PROTEIN CG18661"/>
    <property type="match status" value="1"/>
</dbReference>
<dbReference type="InterPro" id="IPR010342">
    <property type="entry name" value="DUF938"/>
</dbReference>
<dbReference type="EMBL" id="CP010552">
    <property type="protein sequence ID" value="ALE53056.1"/>
    <property type="molecule type" value="Genomic_DNA"/>
</dbReference>
<dbReference type="Pfam" id="PF06080">
    <property type="entry name" value="DUF938"/>
    <property type="match status" value="1"/>
</dbReference>
<proteinExistence type="predicted"/>
<dbReference type="KEGG" id="tho:SP60_07545"/>
<keyword evidence="1" id="KW-0808">Transferase</keyword>
<evidence type="ECO:0000313" key="1">
    <source>
        <dbReference type="EMBL" id="ALE53056.1"/>
    </source>
</evidence>
<protein>
    <submittedName>
        <fullName evidence="1">Methylase</fullName>
    </submittedName>
</protein>